<dbReference type="Proteomes" id="UP000634011">
    <property type="component" value="Unassembled WGS sequence"/>
</dbReference>
<comment type="caution">
    <text evidence="2">The sequence shown here is derived from an EMBL/GenBank/DDBJ whole genome shotgun (WGS) entry which is preliminary data.</text>
</comment>
<keyword evidence="3" id="KW-1185">Reference proteome</keyword>
<dbReference type="SUPFAM" id="SSF55729">
    <property type="entry name" value="Acyl-CoA N-acyltransferases (Nat)"/>
    <property type="match status" value="1"/>
</dbReference>
<dbReference type="PANTHER" id="PTHR43792:SF9">
    <property type="entry name" value="RIBOSOMAL-PROTEIN-ALANINE ACETYLTRANSFERASE"/>
    <property type="match status" value="1"/>
</dbReference>
<dbReference type="Gene3D" id="3.40.630.30">
    <property type="match status" value="1"/>
</dbReference>
<feature type="domain" description="N-acetyltransferase" evidence="1">
    <location>
        <begin position="15"/>
        <end position="181"/>
    </location>
</feature>
<evidence type="ECO:0000313" key="2">
    <source>
        <dbReference type="EMBL" id="MBC3862667.1"/>
    </source>
</evidence>
<sequence length="192" mass="22261">MHKLKLFPELSTPRLHLRRISATDQAFIFKGMSDPNVVQFYGSSYQTSGEAKSLMDWFEFIVDHGIGMWWGICLSDAPSKLIGACGIHDWEQQHHSAELGFWLLPQYWHQGFMRECLQTLILFCFSDLKIHRLQARVQDGNIVSQQLLQRVGFQREGVLRGAELKQDTYINLHLYARLATDDHDLLNNTQLE</sequence>
<dbReference type="InterPro" id="IPR000182">
    <property type="entry name" value="GNAT_dom"/>
</dbReference>
<dbReference type="InterPro" id="IPR016181">
    <property type="entry name" value="Acyl_CoA_acyltransferase"/>
</dbReference>
<dbReference type="EMBL" id="JACOFV010000009">
    <property type="protein sequence ID" value="MBC3862667.1"/>
    <property type="molecule type" value="Genomic_DNA"/>
</dbReference>
<dbReference type="GO" id="GO:0008999">
    <property type="term" value="F:protein-N-terminal-alanine acetyltransferase activity"/>
    <property type="evidence" value="ECO:0007669"/>
    <property type="project" value="TreeGrafter"/>
</dbReference>
<reference evidence="2" key="1">
    <citation type="submission" date="2020-08" db="EMBL/GenBank/DDBJ databases">
        <title>Novel species isolated from subtropical streams in China.</title>
        <authorList>
            <person name="Lu H."/>
        </authorList>
    </citation>
    <scope>NUCLEOTIDE SEQUENCE</scope>
    <source>
        <strain evidence="2">KACC 12607</strain>
    </source>
</reference>
<evidence type="ECO:0000259" key="1">
    <source>
        <dbReference type="PROSITE" id="PS51186"/>
    </source>
</evidence>
<organism evidence="2 3">
    <name type="scientific">Undibacterium jejuense</name>
    <dbReference type="NCBI Taxonomy" id="1344949"/>
    <lineage>
        <taxon>Bacteria</taxon>
        <taxon>Pseudomonadati</taxon>
        <taxon>Pseudomonadota</taxon>
        <taxon>Betaproteobacteria</taxon>
        <taxon>Burkholderiales</taxon>
        <taxon>Oxalobacteraceae</taxon>
        <taxon>Undibacterium</taxon>
    </lineage>
</organism>
<dbReference type="GO" id="GO:0005737">
    <property type="term" value="C:cytoplasm"/>
    <property type="evidence" value="ECO:0007669"/>
    <property type="project" value="TreeGrafter"/>
</dbReference>
<dbReference type="AlphaFoldDB" id="A0A923HJ46"/>
<dbReference type="Pfam" id="PF13302">
    <property type="entry name" value="Acetyltransf_3"/>
    <property type="match status" value="1"/>
</dbReference>
<protein>
    <submittedName>
        <fullName evidence="2">GNAT family N-acetyltransferase</fullName>
    </submittedName>
</protein>
<evidence type="ECO:0000313" key="3">
    <source>
        <dbReference type="Proteomes" id="UP000634011"/>
    </source>
</evidence>
<gene>
    <name evidence="2" type="ORF">H8K32_11190</name>
</gene>
<accession>A0A923HJ46</accession>
<dbReference type="RefSeq" id="WP_186912582.1">
    <property type="nucleotide sequence ID" value="NZ_JACOFV010000009.1"/>
</dbReference>
<dbReference type="PROSITE" id="PS51186">
    <property type="entry name" value="GNAT"/>
    <property type="match status" value="1"/>
</dbReference>
<dbReference type="PANTHER" id="PTHR43792">
    <property type="entry name" value="GNAT FAMILY, PUTATIVE (AFU_ORTHOLOGUE AFUA_3G00765)-RELATED-RELATED"/>
    <property type="match status" value="1"/>
</dbReference>
<dbReference type="InterPro" id="IPR051531">
    <property type="entry name" value="N-acetyltransferase"/>
</dbReference>
<name>A0A923HJ46_9BURK</name>
<proteinExistence type="predicted"/>